<evidence type="ECO:0000256" key="1">
    <source>
        <dbReference type="SAM" id="Phobius"/>
    </source>
</evidence>
<evidence type="ECO:0000313" key="2">
    <source>
        <dbReference type="EMBL" id="KRL54488.1"/>
    </source>
</evidence>
<proteinExistence type="predicted"/>
<sequence length="103" mass="11818">MSTILTGFSYTTLGVMVNFLSNKTIKEDQKGGYLDEYFNASYLSLAFFSINIPVGFLIILDVISRLETILVFLQIFFFVIGLSVFMYLIVCYMLLIQYVRHNG</sequence>
<keyword evidence="3" id="KW-1185">Reference proteome</keyword>
<dbReference type="PATRIC" id="fig|1114972.6.peg.2621"/>
<name>A0A0R1RM66_9LACO</name>
<gene>
    <name evidence="2" type="ORF">FD35_GL002556</name>
</gene>
<protein>
    <submittedName>
        <fullName evidence="2">Uncharacterized protein</fullName>
    </submittedName>
</protein>
<dbReference type="AlphaFoldDB" id="A0A0R1RM66"/>
<keyword evidence="1" id="KW-1133">Transmembrane helix</keyword>
<feature type="transmembrane region" description="Helical" evidence="1">
    <location>
        <begin position="75"/>
        <end position="99"/>
    </location>
</feature>
<comment type="caution">
    <text evidence="2">The sequence shown here is derived from an EMBL/GenBank/DDBJ whole genome shotgun (WGS) entry which is preliminary data.</text>
</comment>
<accession>A0A0R1RM66</accession>
<feature type="transmembrane region" description="Helical" evidence="1">
    <location>
        <begin position="42"/>
        <end position="63"/>
    </location>
</feature>
<reference evidence="2 3" key="1">
    <citation type="journal article" date="2015" name="Genome Announc.">
        <title>Expanding the biotechnology potential of lactobacilli through comparative genomics of 213 strains and associated genera.</title>
        <authorList>
            <person name="Sun Z."/>
            <person name="Harris H.M."/>
            <person name="McCann A."/>
            <person name="Guo C."/>
            <person name="Argimon S."/>
            <person name="Zhang W."/>
            <person name="Yang X."/>
            <person name="Jeffery I.B."/>
            <person name="Cooney J.C."/>
            <person name="Kagawa T.F."/>
            <person name="Liu W."/>
            <person name="Song Y."/>
            <person name="Salvetti E."/>
            <person name="Wrobel A."/>
            <person name="Rasinkangas P."/>
            <person name="Parkhill J."/>
            <person name="Rea M.C."/>
            <person name="O'Sullivan O."/>
            <person name="Ritari J."/>
            <person name="Douillard F.P."/>
            <person name="Paul Ross R."/>
            <person name="Yang R."/>
            <person name="Briner A.E."/>
            <person name="Felis G.E."/>
            <person name="de Vos W.M."/>
            <person name="Barrangou R."/>
            <person name="Klaenhammer T.R."/>
            <person name="Caufield P.W."/>
            <person name="Cui Y."/>
            <person name="Zhang H."/>
            <person name="O'Toole P.W."/>
        </authorList>
    </citation>
    <scope>NUCLEOTIDE SEQUENCE [LARGE SCALE GENOMIC DNA]</scope>
    <source>
        <strain evidence="2 3">DSM 15814</strain>
    </source>
</reference>
<evidence type="ECO:0000313" key="3">
    <source>
        <dbReference type="Proteomes" id="UP000051999"/>
    </source>
</evidence>
<keyword evidence="1" id="KW-0472">Membrane</keyword>
<organism evidence="2 3">
    <name type="scientific">Furfurilactobacillus rossiae DSM 15814</name>
    <dbReference type="NCBI Taxonomy" id="1114972"/>
    <lineage>
        <taxon>Bacteria</taxon>
        <taxon>Bacillati</taxon>
        <taxon>Bacillota</taxon>
        <taxon>Bacilli</taxon>
        <taxon>Lactobacillales</taxon>
        <taxon>Lactobacillaceae</taxon>
        <taxon>Furfurilactobacillus</taxon>
    </lineage>
</organism>
<dbReference type="EMBL" id="AZFF01000008">
    <property type="protein sequence ID" value="KRL54488.1"/>
    <property type="molecule type" value="Genomic_DNA"/>
</dbReference>
<keyword evidence="1" id="KW-0812">Transmembrane</keyword>
<dbReference type="Proteomes" id="UP000051999">
    <property type="component" value="Unassembled WGS sequence"/>
</dbReference>